<comment type="cofactor">
    <cofactor evidence="6">
        <name>Mg(2+)</name>
        <dbReference type="ChEBI" id="CHEBI:18420"/>
    </cofactor>
    <cofactor evidence="6">
        <name>Mn(2+)</name>
        <dbReference type="ChEBI" id="CHEBI:29035"/>
    </cofactor>
    <text evidence="6">Mg(2+). Can also accept Mn(2+).</text>
</comment>
<dbReference type="InterPro" id="IPR004372">
    <property type="entry name" value="Ac/propionate_kinase"/>
</dbReference>
<evidence type="ECO:0000256" key="8">
    <source>
        <dbReference type="SAM" id="MobiDB-lite"/>
    </source>
</evidence>
<dbReference type="EMBL" id="BAABJP010000026">
    <property type="protein sequence ID" value="GAA5162392.1"/>
    <property type="molecule type" value="Genomic_DNA"/>
</dbReference>
<dbReference type="Proteomes" id="UP001428817">
    <property type="component" value="Unassembled WGS sequence"/>
</dbReference>
<comment type="similarity">
    <text evidence="1 6 7">Belongs to the acetokinase family.</text>
</comment>
<dbReference type="PROSITE" id="PS01076">
    <property type="entry name" value="ACETATE_KINASE_2"/>
    <property type="match status" value="1"/>
</dbReference>
<protein>
    <recommendedName>
        <fullName evidence="6">Acetate kinase</fullName>
        <ecNumber evidence="6">2.7.2.1</ecNumber>
    </recommendedName>
    <alternativeName>
        <fullName evidence="6">Acetokinase</fullName>
    </alternativeName>
</protein>
<feature type="binding site" evidence="6">
    <location>
        <begin position="175"/>
        <end position="179"/>
    </location>
    <ligand>
        <name>ATP</name>
        <dbReference type="ChEBI" id="CHEBI:30616"/>
    </ligand>
</feature>
<evidence type="ECO:0000256" key="2">
    <source>
        <dbReference type="ARBA" id="ARBA00022679"/>
    </source>
</evidence>
<feature type="binding site" evidence="6">
    <location>
        <position position="351"/>
    </location>
    <ligand>
        <name>Mg(2+)</name>
        <dbReference type="ChEBI" id="CHEBI:18420"/>
    </ligand>
</feature>
<feature type="binding site" evidence="6">
    <location>
        <position position="14"/>
    </location>
    <ligand>
        <name>ATP</name>
        <dbReference type="ChEBI" id="CHEBI:30616"/>
    </ligand>
</feature>
<dbReference type="SUPFAM" id="SSF53067">
    <property type="entry name" value="Actin-like ATPase domain"/>
    <property type="match status" value="2"/>
</dbReference>
<keyword evidence="6" id="KW-0479">Metal-binding</keyword>
<comment type="subcellular location">
    <subcellularLocation>
        <location evidence="6">Cytoplasm</location>
    </subcellularLocation>
</comment>
<dbReference type="HAMAP" id="MF_00020">
    <property type="entry name" value="Acetate_kinase"/>
    <property type="match status" value="1"/>
</dbReference>
<dbReference type="InterPro" id="IPR023865">
    <property type="entry name" value="Aliphatic_acid_kinase_CS"/>
</dbReference>
<feature type="binding site" evidence="6">
    <location>
        <begin position="250"/>
        <end position="252"/>
    </location>
    <ligand>
        <name>ATP</name>
        <dbReference type="ChEBI" id="CHEBI:30616"/>
    </ligand>
</feature>
<feature type="region of interest" description="Disordered" evidence="8">
    <location>
        <begin position="359"/>
        <end position="396"/>
    </location>
</feature>
<comment type="subunit">
    <text evidence="6">Homodimer.</text>
</comment>
<proteinExistence type="inferred from homology"/>
<feature type="site" description="Transition state stabilizer" evidence="6">
    <location>
        <position position="208"/>
    </location>
</feature>
<comment type="function">
    <text evidence="6">Catalyzes the formation of acetyl phosphate from acetate and ATP. Can also catalyze the reverse reaction.</text>
</comment>
<keyword evidence="4 6" id="KW-0418">Kinase</keyword>
<keyword evidence="6" id="KW-0460">Magnesium</keyword>
<dbReference type="RefSeq" id="WP_185065905.1">
    <property type="nucleotide sequence ID" value="NZ_BAABJP010000026.1"/>
</dbReference>
<keyword evidence="10" id="KW-1185">Reference proteome</keyword>
<keyword evidence="5 6" id="KW-0067">ATP-binding</keyword>
<evidence type="ECO:0000256" key="7">
    <source>
        <dbReference type="RuleBase" id="RU003835"/>
    </source>
</evidence>
<dbReference type="Gene3D" id="3.30.420.40">
    <property type="match status" value="2"/>
</dbReference>
<sequence length="396" mass="42527">MNVLVVNAGSSSLKLRLLDQHDRVVDQLDVDDWDDATDTTELRRFVATVGRVDAVGHRIVHGGTEFREAVVIDEGVRDRIAALTELAPLHQPRGVAGIDALTDTLPDTPTVACFDTAFHTAMPAAAATYALPHAWNERYRLRRYGFHGLSHAYIAERAAQLVGRPVETLRTVSCHLGAGASLAAIAGGRSVDTTMGFTPLAGLVMATRTGSIDPGLLLWLTRHTDHTPDQLAHVLEHESGLAGLTGGTGDMRDIEHAADAGDPRAQLALAVYLHRLRREIAAMTAALGGLDVLAFTGGVGEHSALVRREAVTGLRYLGVAIDEDRNHDPHTDTDISAPDTAVRTLVVTAREDLQIARQTRAALHRSSPGNTDERPPAAGPWTLSQGTAARQHQPRR</sequence>
<comment type="caution">
    <text evidence="9">The sequence shown here is derived from an EMBL/GenBank/DDBJ whole genome shotgun (WGS) entry which is preliminary data.</text>
</comment>
<dbReference type="GO" id="GO:0016301">
    <property type="term" value="F:kinase activity"/>
    <property type="evidence" value="ECO:0007669"/>
    <property type="project" value="UniProtKB-KW"/>
</dbReference>
<dbReference type="EC" id="2.7.2.1" evidence="6"/>
<dbReference type="NCBIfam" id="TIGR00016">
    <property type="entry name" value="ackA"/>
    <property type="match status" value="1"/>
</dbReference>
<feature type="site" description="Transition state stabilizer" evidence="6">
    <location>
        <position position="147"/>
    </location>
</feature>
<dbReference type="PANTHER" id="PTHR21060">
    <property type="entry name" value="ACETATE KINASE"/>
    <property type="match status" value="1"/>
</dbReference>
<evidence type="ECO:0000256" key="5">
    <source>
        <dbReference type="ARBA" id="ARBA00022840"/>
    </source>
</evidence>
<keyword evidence="3 6" id="KW-0547">Nucleotide-binding</keyword>
<name>A0ABP9QI85_9PSEU</name>
<dbReference type="PRINTS" id="PR00471">
    <property type="entry name" value="ACETATEKNASE"/>
</dbReference>
<dbReference type="InterPro" id="IPR000890">
    <property type="entry name" value="Aliphatic_acid_kin_short-chain"/>
</dbReference>
<evidence type="ECO:0000313" key="9">
    <source>
        <dbReference type="EMBL" id="GAA5162392.1"/>
    </source>
</evidence>
<comment type="catalytic activity">
    <reaction evidence="6">
        <text>acetate + ATP = acetyl phosphate + ADP</text>
        <dbReference type="Rhea" id="RHEA:11352"/>
        <dbReference type="ChEBI" id="CHEBI:22191"/>
        <dbReference type="ChEBI" id="CHEBI:30089"/>
        <dbReference type="ChEBI" id="CHEBI:30616"/>
        <dbReference type="ChEBI" id="CHEBI:456216"/>
        <dbReference type="EC" id="2.7.2.1"/>
    </reaction>
</comment>
<evidence type="ECO:0000313" key="10">
    <source>
        <dbReference type="Proteomes" id="UP001428817"/>
    </source>
</evidence>
<evidence type="ECO:0000256" key="1">
    <source>
        <dbReference type="ARBA" id="ARBA00008748"/>
    </source>
</evidence>
<gene>
    <name evidence="6" type="primary">ackA</name>
    <name evidence="9" type="ORF">GCM10023321_47920</name>
</gene>
<dbReference type="InterPro" id="IPR043129">
    <property type="entry name" value="ATPase_NBD"/>
</dbReference>
<dbReference type="PANTHER" id="PTHR21060:SF15">
    <property type="entry name" value="ACETATE KINASE-RELATED"/>
    <property type="match status" value="1"/>
</dbReference>
<evidence type="ECO:0000256" key="4">
    <source>
        <dbReference type="ARBA" id="ARBA00022777"/>
    </source>
</evidence>
<comment type="pathway">
    <text evidence="6">Metabolic intermediate biosynthesis; acetyl-CoA biosynthesis; acetyl-CoA from acetate: step 1/2.</text>
</comment>
<evidence type="ECO:0000256" key="6">
    <source>
        <dbReference type="HAMAP-Rule" id="MF_00020"/>
    </source>
</evidence>
<feature type="binding site" evidence="6">
    <location>
        <begin position="298"/>
        <end position="302"/>
    </location>
    <ligand>
        <name>ATP</name>
        <dbReference type="ChEBI" id="CHEBI:30616"/>
    </ligand>
</feature>
<dbReference type="Pfam" id="PF00871">
    <property type="entry name" value="Acetate_kinase"/>
    <property type="match status" value="1"/>
</dbReference>
<dbReference type="PROSITE" id="PS01075">
    <property type="entry name" value="ACETATE_KINASE_1"/>
    <property type="match status" value="1"/>
</dbReference>
<feature type="active site" description="Proton donor/acceptor" evidence="6">
    <location>
        <position position="115"/>
    </location>
</feature>
<dbReference type="PIRSF" id="PIRSF000722">
    <property type="entry name" value="Acetate_prop_kin"/>
    <property type="match status" value="1"/>
</dbReference>
<accession>A0ABP9QI85</accession>
<feature type="binding site" evidence="6">
    <location>
        <position position="58"/>
    </location>
    <ligand>
        <name>substrate</name>
    </ligand>
</feature>
<reference evidence="10" key="1">
    <citation type="journal article" date="2019" name="Int. J. Syst. Evol. Microbiol.">
        <title>The Global Catalogue of Microorganisms (GCM) 10K type strain sequencing project: providing services to taxonomists for standard genome sequencing and annotation.</title>
        <authorList>
            <consortium name="The Broad Institute Genomics Platform"/>
            <consortium name="The Broad Institute Genome Sequencing Center for Infectious Disease"/>
            <person name="Wu L."/>
            <person name="Ma J."/>
        </authorList>
    </citation>
    <scope>NUCLEOTIDE SEQUENCE [LARGE SCALE GENOMIC DNA]</scope>
    <source>
        <strain evidence="10">JCM 18303</strain>
    </source>
</reference>
<keyword evidence="2 6" id="KW-0808">Transferase</keyword>
<organism evidence="9 10">
    <name type="scientific">Pseudonocardia eucalypti</name>
    <dbReference type="NCBI Taxonomy" id="648755"/>
    <lineage>
        <taxon>Bacteria</taxon>
        <taxon>Bacillati</taxon>
        <taxon>Actinomycetota</taxon>
        <taxon>Actinomycetes</taxon>
        <taxon>Pseudonocardiales</taxon>
        <taxon>Pseudonocardiaceae</taxon>
        <taxon>Pseudonocardia</taxon>
    </lineage>
</organism>
<feature type="binding site" evidence="6">
    <location>
        <position position="7"/>
    </location>
    <ligand>
        <name>Mg(2+)</name>
        <dbReference type="ChEBI" id="CHEBI:18420"/>
    </ligand>
</feature>
<evidence type="ECO:0000256" key="3">
    <source>
        <dbReference type="ARBA" id="ARBA00022741"/>
    </source>
</evidence>
<keyword evidence="6" id="KW-0963">Cytoplasm</keyword>